<feature type="transmembrane region" description="Helical" evidence="1">
    <location>
        <begin position="179"/>
        <end position="201"/>
    </location>
</feature>
<dbReference type="RefSeq" id="WP_053538239.1">
    <property type="nucleotide sequence ID" value="NZ_JACJQT010000043.1"/>
</dbReference>
<evidence type="ECO:0000256" key="1">
    <source>
        <dbReference type="SAM" id="Phobius"/>
    </source>
</evidence>
<keyword evidence="1" id="KW-0812">Transmembrane</keyword>
<dbReference type="EMBL" id="JACJQT010000043">
    <property type="protein sequence ID" value="MBD2279791.1"/>
    <property type="molecule type" value="Genomic_DNA"/>
</dbReference>
<proteinExistence type="predicted"/>
<reference evidence="2 3" key="1">
    <citation type="journal article" date="2020" name="ISME J.">
        <title>Comparative genomics reveals insights into cyanobacterial evolution and habitat adaptation.</title>
        <authorList>
            <person name="Chen M.Y."/>
            <person name="Teng W.K."/>
            <person name="Zhao L."/>
            <person name="Hu C.X."/>
            <person name="Zhou Y.K."/>
            <person name="Han B.P."/>
            <person name="Song L.R."/>
            <person name="Shu W.S."/>
        </authorList>
    </citation>
    <scope>NUCLEOTIDE SEQUENCE [LARGE SCALE GENOMIC DNA]</scope>
    <source>
        <strain evidence="2 3">FACHB-1040</strain>
    </source>
</reference>
<comment type="caution">
    <text evidence="2">The sequence shown here is derived from an EMBL/GenBank/DDBJ whole genome shotgun (WGS) entry which is preliminary data.</text>
</comment>
<protein>
    <submittedName>
        <fullName evidence="2">Uncharacterized protein</fullName>
    </submittedName>
</protein>
<name>A0ABR8BZI8_APHFL</name>
<accession>A0ABR8BZI8</accession>
<organism evidence="2 3">
    <name type="scientific">Aphanizomenon flos-aquae FACHB-1040</name>
    <dbReference type="NCBI Taxonomy" id="2692887"/>
    <lineage>
        <taxon>Bacteria</taxon>
        <taxon>Bacillati</taxon>
        <taxon>Cyanobacteriota</taxon>
        <taxon>Cyanophyceae</taxon>
        <taxon>Nostocales</taxon>
        <taxon>Aphanizomenonaceae</taxon>
        <taxon>Aphanizomenon</taxon>
    </lineage>
</organism>
<sequence>MSYVNRVGEEISPSESLIASRVTEYRDRVRWGPIVSGVLVALATQLILSSFFSALGAGRIAESLAPRTVAPTIISNVGIWSTIALLLSLFIGAWITTRACGPMHRDTAILNGAILWATTLALSSFLLANGVWGAFGVVAYNAAQVINQLQQQGNVIAPNAPILTAEQTRDVAAATSRTLWFYVFGSLLGLLTALVGAVAGARTTSRTNNYNS</sequence>
<keyword evidence="3" id="KW-1185">Reference proteome</keyword>
<evidence type="ECO:0000313" key="3">
    <source>
        <dbReference type="Proteomes" id="UP000606721"/>
    </source>
</evidence>
<feature type="transmembrane region" description="Helical" evidence="1">
    <location>
        <begin position="108"/>
        <end position="128"/>
    </location>
</feature>
<keyword evidence="1" id="KW-1133">Transmembrane helix</keyword>
<gene>
    <name evidence="2" type="ORF">H6F99_16270</name>
</gene>
<dbReference type="Proteomes" id="UP000606721">
    <property type="component" value="Unassembled WGS sequence"/>
</dbReference>
<keyword evidence="1" id="KW-0472">Membrane</keyword>
<feature type="transmembrane region" description="Helical" evidence="1">
    <location>
        <begin position="34"/>
        <end position="57"/>
    </location>
</feature>
<feature type="transmembrane region" description="Helical" evidence="1">
    <location>
        <begin position="77"/>
        <end position="96"/>
    </location>
</feature>
<evidence type="ECO:0000313" key="2">
    <source>
        <dbReference type="EMBL" id="MBD2279791.1"/>
    </source>
</evidence>